<comment type="subcellular location">
    <subcellularLocation>
        <location evidence="1">Nucleus</location>
    </subcellularLocation>
</comment>
<keyword evidence="5" id="KW-0010">Activator</keyword>
<keyword evidence="3" id="KW-0346">Stress response</keyword>
<dbReference type="PROSITE" id="PS51032">
    <property type="entry name" value="AP2_ERF"/>
    <property type="match status" value="1"/>
</dbReference>
<dbReference type="EMBL" id="CM018038">
    <property type="protein sequence ID" value="KAA8537571.1"/>
    <property type="molecule type" value="Genomic_DNA"/>
</dbReference>
<keyword evidence="2" id="KW-0805">Transcription regulation</keyword>
<dbReference type="PANTHER" id="PTHR31241">
    <property type="entry name" value="DEHYDRATION-RESPONSIVE ELEMENT-BINDING PROTEIN 2C"/>
    <property type="match status" value="1"/>
</dbReference>
<proteinExistence type="inferred from homology"/>
<dbReference type="Proteomes" id="UP000325577">
    <property type="component" value="Linkage Group LG15"/>
</dbReference>
<comment type="similarity">
    <text evidence="8">Belongs to the AP2/ERF transcription factor family. ERF subfamily.</text>
</comment>
<gene>
    <name evidence="11" type="ORF">F0562_027179</name>
</gene>
<evidence type="ECO:0000256" key="9">
    <source>
        <dbReference type="SAM" id="MobiDB-lite"/>
    </source>
</evidence>
<evidence type="ECO:0000256" key="7">
    <source>
        <dbReference type="ARBA" id="ARBA00023242"/>
    </source>
</evidence>
<keyword evidence="6" id="KW-0804">Transcription</keyword>
<dbReference type="GO" id="GO:0000976">
    <property type="term" value="F:transcription cis-regulatory region binding"/>
    <property type="evidence" value="ECO:0007669"/>
    <property type="project" value="TreeGrafter"/>
</dbReference>
<evidence type="ECO:0000313" key="11">
    <source>
        <dbReference type="EMBL" id="KAA8537571.1"/>
    </source>
</evidence>
<dbReference type="AlphaFoldDB" id="A0A5J5B8Q1"/>
<feature type="region of interest" description="Disordered" evidence="9">
    <location>
        <begin position="80"/>
        <end position="99"/>
    </location>
</feature>
<dbReference type="GO" id="GO:0005634">
    <property type="term" value="C:nucleus"/>
    <property type="evidence" value="ECO:0007669"/>
    <property type="project" value="UniProtKB-SubCell"/>
</dbReference>
<dbReference type="OrthoDB" id="550883at2759"/>
<dbReference type="GO" id="GO:0006950">
    <property type="term" value="P:response to stress"/>
    <property type="evidence" value="ECO:0007669"/>
    <property type="project" value="TreeGrafter"/>
</dbReference>
<feature type="domain" description="AP2/ERF" evidence="10">
    <location>
        <begin position="14"/>
        <end position="55"/>
    </location>
</feature>
<dbReference type="InterPro" id="IPR016177">
    <property type="entry name" value="DNA-bd_dom_sf"/>
</dbReference>
<protein>
    <recommendedName>
        <fullName evidence="10">AP2/ERF domain-containing protein</fullName>
    </recommendedName>
</protein>
<dbReference type="SMART" id="SM00380">
    <property type="entry name" value="AP2"/>
    <property type="match status" value="1"/>
</dbReference>
<dbReference type="PANTHER" id="PTHR31241:SF62">
    <property type="entry name" value="DEHYDRATION-RESPONSIVE ELEMENT-BINDING PROTEIN 2D"/>
    <property type="match status" value="1"/>
</dbReference>
<keyword evidence="7" id="KW-0539">Nucleus</keyword>
<evidence type="ECO:0000313" key="12">
    <source>
        <dbReference type="Proteomes" id="UP000325577"/>
    </source>
</evidence>
<name>A0A5J5B8Q1_9ASTE</name>
<accession>A0A5J5B8Q1</accession>
<feature type="compositionally biased region" description="Low complexity" evidence="9">
    <location>
        <begin position="85"/>
        <end position="99"/>
    </location>
</feature>
<evidence type="ECO:0000256" key="3">
    <source>
        <dbReference type="ARBA" id="ARBA00023016"/>
    </source>
</evidence>
<dbReference type="Gene3D" id="3.30.730.10">
    <property type="entry name" value="AP2/ERF domain"/>
    <property type="match status" value="1"/>
</dbReference>
<sequence length="162" mass="18005">MLGVFNLSFTADTIKQPNGGARLWLGTFDTSREAAFAYDAAARKLYGLDAKLNLAEFSLHSSIDTQVTHTNMDKKMQIQQNLGASSSDNSSSGGSSDESVLCDNELAISFPSGDFESQNNERVGDDEVGIDGIWEDLKVNLPDFDDSSIWWRQWRQWTSIRL</sequence>
<keyword evidence="4" id="KW-0238">DNA-binding</keyword>
<reference evidence="11 12" key="1">
    <citation type="submission" date="2019-09" db="EMBL/GenBank/DDBJ databases">
        <title>A chromosome-level genome assembly of the Chinese tupelo Nyssa sinensis.</title>
        <authorList>
            <person name="Yang X."/>
            <person name="Kang M."/>
            <person name="Yang Y."/>
            <person name="Xiong H."/>
            <person name="Wang M."/>
            <person name="Zhang Z."/>
            <person name="Wang Z."/>
            <person name="Wu H."/>
            <person name="Ma T."/>
            <person name="Liu J."/>
            <person name="Xi Z."/>
        </authorList>
    </citation>
    <scope>NUCLEOTIDE SEQUENCE [LARGE SCALE GENOMIC DNA]</scope>
    <source>
        <strain evidence="11">J267</strain>
        <tissue evidence="11">Leaf</tissue>
    </source>
</reference>
<evidence type="ECO:0000256" key="4">
    <source>
        <dbReference type="ARBA" id="ARBA00023125"/>
    </source>
</evidence>
<keyword evidence="12" id="KW-1185">Reference proteome</keyword>
<dbReference type="InterPro" id="IPR001471">
    <property type="entry name" value="AP2/ERF_dom"/>
</dbReference>
<evidence type="ECO:0000256" key="2">
    <source>
        <dbReference type="ARBA" id="ARBA00023015"/>
    </source>
</evidence>
<evidence type="ECO:0000259" key="10">
    <source>
        <dbReference type="PROSITE" id="PS51032"/>
    </source>
</evidence>
<dbReference type="GO" id="GO:0045893">
    <property type="term" value="P:positive regulation of DNA-templated transcription"/>
    <property type="evidence" value="ECO:0007669"/>
    <property type="project" value="TreeGrafter"/>
</dbReference>
<dbReference type="InterPro" id="IPR036955">
    <property type="entry name" value="AP2/ERF_dom_sf"/>
</dbReference>
<evidence type="ECO:0000256" key="6">
    <source>
        <dbReference type="ARBA" id="ARBA00023163"/>
    </source>
</evidence>
<organism evidence="11 12">
    <name type="scientific">Nyssa sinensis</name>
    <dbReference type="NCBI Taxonomy" id="561372"/>
    <lineage>
        <taxon>Eukaryota</taxon>
        <taxon>Viridiplantae</taxon>
        <taxon>Streptophyta</taxon>
        <taxon>Embryophyta</taxon>
        <taxon>Tracheophyta</taxon>
        <taxon>Spermatophyta</taxon>
        <taxon>Magnoliopsida</taxon>
        <taxon>eudicotyledons</taxon>
        <taxon>Gunneridae</taxon>
        <taxon>Pentapetalae</taxon>
        <taxon>asterids</taxon>
        <taxon>Cornales</taxon>
        <taxon>Nyssaceae</taxon>
        <taxon>Nyssa</taxon>
    </lineage>
</organism>
<evidence type="ECO:0000256" key="8">
    <source>
        <dbReference type="ARBA" id="ARBA00024343"/>
    </source>
</evidence>
<evidence type="ECO:0000256" key="5">
    <source>
        <dbReference type="ARBA" id="ARBA00023159"/>
    </source>
</evidence>
<evidence type="ECO:0000256" key="1">
    <source>
        <dbReference type="ARBA" id="ARBA00004123"/>
    </source>
</evidence>
<dbReference type="SUPFAM" id="SSF54171">
    <property type="entry name" value="DNA-binding domain"/>
    <property type="match status" value="1"/>
</dbReference>
<dbReference type="GO" id="GO:0003700">
    <property type="term" value="F:DNA-binding transcription factor activity"/>
    <property type="evidence" value="ECO:0007669"/>
    <property type="project" value="InterPro"/>
</dbReference>